<proteinExistence type="predicted"/>
<feature type="region of interest" description="Disordered" evidence="1">
    <location>
        <begin position="157"/>
        <end position="227"/>
    </location>
</feature>
<feature type="region of interest" description="Disordered" evidence="1">
    <location>
        <begin position="124"/>
        <end position="144"/>
    </location>
</feature>
<feature type="compositionally biased region" description="Basic residues" evidence="1">
    <location>
        <begin position="126"/>
        <end position="135"/>
    </location>
</feature>
<feature type="region of interest" description="Disordered" evidence="1">
    <location>
        <begin position="1"/>
        <end position="40"/>
    </location>
</feature>
<reference evidence="3" key="2">
    <citation type="submission" date="2015-06" db="UniProtKB">
        <authorList>
            <consortium name="EnsemblMetazoa"/>
        </authorList>
    </citation>
    <scope>IDENTIFICATION</scope>
</reference>
<dbReference type="PROSITE" id="PS00028">
    <property type="entry name" value="ZINC_FINGER_C2H2_1"/>
    <property type="match status" value="1"/>
</dbReference>
<dbReference type="Gene3D" id="3.30.160.60">
    <property type="entry name" value="Classic Zinc Finger"/>
    <property type="match status" value="1"/>
</dbReference>
<evidence type="ECO:0000313" key="4">
    <source>
        <dbReference type="Proteomes" id="UP000015104"/>
    </source>
</evidence>
<dbReference type="HOGENOM" id="CLU_910077_0_0_1"/>
<name>T1KTB9_TETUR</name>
<evidence type="ECO:0000313" key="3">
    <source>
        <dbReference type="EnsemblMetazoa" id="tetur20g02660.1"/>
    </source>
</evidence>
<feature type="compositionally biased region" description="Polar residues" evidence="1">
    <location>
        <begin position="179"/>
        <end position="215"/>
    </location>
</feature>
<accession>T1KTB9</accession>
<protein>
    <recommendedName>
        <fullName evidence="2">C2H2-type domain-containing protein</fullName>
    </recommendedName>
</protein>
<dbReference type="SUPFAM" id="SSF57667">
    <property type="entry name" value="beta-beta-alpha zinc fingers"/>
    <property type="match status" value="1"/>
</dbReference>
<sequence length="306" mass="34982">MPQKQVQIDVLKETQKEEQNDQNDFHNGVQKAGHKDTQSDRHIDRHIDMQTDAHNEVQTFNDSIDDHRMDVLHESQNDINNNVLSDNLDTPVSTGKKSRVCKVEYPLNFSPLSSYIDGKSYDSSIHRRNKQKHRKQEYEIAPSGSTWSSRLRIRKRKMSASSSADESATQDTPLAIANSPATTPTSTRMTDSPTTPVAAISTSRRNSTKTPVTSNDDGEEPNAISQEDRDIQRIVSVIKSFLPHPGCFLVQDGILECFVCGEVFRYRDNWRRHLLEQHFHLTFLCPTCGQKFKRRGKCSEHMLRCR</sequence>
<dbReference type="Proteomes" id="UP000015104">
    <property type="component" value="Unassembled WGS sequence"/>
</dbReference>
<dbReference type="AlphaFoldDB" id="T1KTB9"/>
<reference evidence="4" key="1">
    <citation type="submission" date="2011-08" db="EMBL/GenBank/DDBJ databases">
        <authorList>
            <person name="Rombauts S."/>
        </authorList>
    </citation>
    <scope>NUCLEOTIDE SEQUENCE</scope>
    <source>
        <strain evidence="4">London</strain>
    </source>
</reference>
<dbReference type="InterPro" id="IPR013087">
    <property type="entry name" value="Znf_C2H2_type"/>
</dbReference>
<feature type="compositionally biased region" description="Basic and acidic residues" evidence="1">
    <location>
        <begin position="10"/>
        <end position="19"/>
    </location>
</feature>
<feature type="domain" description="C2H2-type" evidence="2">
    <location>
        <begin position="257"/>
        <end position="278"/>
    </location>
</feature>
<organism evidence="3 4">
    <name type="scientific">Tetranychus urticae</name>
    <name type="common">Two-spotted spider mite</name>
    <dbReference type="NCBI Taxonomy" id="32264"/>
    <lineage>
        <taxon>Eukaryota</taxon>
        <taxon>Metazoa</taxon>
        <taxon>Ecdysozoa</taxon>
        <taxon>Arthropoda</taxon>
        <taxon>Chelicerata</taxon>
        <taxon>Arachnida</taxon>
        <taxon>Acari</taxon>
        <taxon>Acariformes</taxon>
        <taxon>Trombidiformes</taxon>
        <taxon>Prostigmata</taxon>
        <taxon>Eleutherengona</taxon>
        <taxon>Raphignathae</taxon>
        <taxon>Tetranychoidea</taxon>
        <taxon>Tetranychidae</taxon>
        <taxon>Tetranychus</taxon>
    </lineage>
</organism>
<evidence type="ECO:0000256" key="1">
    <source>
        <dbReference type="SAM" id="MobiDB-lite"/>
    </source>
</evidence>
<dbReference type="EnsemblMetazoa" id="tetur20g02660.1">
    <property type="protein sequence ID" value="tetur20g02660.1"/>
    <property type="gene ID" value="tetur20g02660"/>
</dbReference>
<feature type="compositionally biased region" description="Polar residues" evidence="1">
    <location>
        <begin position="159"/>
        <end position="172"/>
    </location>
</feature>
<dbReference type="Pfam" id="PF00096">
    <property type="entry name" value="zf-C2H2"/>
    <property type="match status" value="1"/>
</dbReference>
<dbReference type="EMBL" id="CAEY01000522">
    <property type="status" value="NOT_ANNOTATED_CDS"/>
    <property type="molecule type" value="Genomic_DNA"/>
</dbReference>
<dbReference type="InterPro" id="IPR036236">
    <property type="entry name" value="Znf_C2H2_sf"/>
</dbReference>
<dbReference type="SMART" id="SM00355">
    <property type="entry name" value="ZnF_C2H2"/>
    <property type="match status" value="2"/>
</dbReference>
<evidence type="ECO:0000259" key="2">
    <source>
        <dbReference type="PROSITE" id="PS00028"/>
    </source>
</evidence>
<keyword evidence="4" id="KW-1185">Reference proteome</keyword>